<evidence type="ECO:0000256" key="9">
    <source>
        <dbReference type="ARBA" id="ARBA00023316"/>
    </source>
</evidence>
<feature type="active site" description="Proton donor" evidence="12">
    <location>
        <position position="115"/>
    </location>
</feature>
<dbReference type="EC" id="2.5.1.7" evidence="12"/>
<dbReference type="GO" id="GO:0009252">
    <property type="term" value="P:peptidoglycan biosynthetic process"/>
    <property type="evidence" value="ECO:0007669"/>
    <property type="project" value="UniProtKB-UniRule"/>
</dbReference>
<evidence type="ECO:0000256" key="10">
    <source>
        <dbReference type="ARBA" id="ARBA00038367"/>
    </source>
</evidence>
<dbReference type="HAMAP" id="MF_00111">
    <property type="entry name" value="MurA"/>
    <property type="match status" value="1"/>
</dbReference>
<feature type="binding site" evidence="12">
    <location>
        <position position="326"/>
    </location>
    <ligand>
        <name>UDP-N-acetyl-alpha-D-glucosamine</name>
        <dbReference type="ChEBI" id="CHEBI:57705"/>
    </ligand>
</feature>
<comment type="caution">
    <text evidence="12">Lacks conserved residue(s) required for the propagation of feature annotation.</text>
</comment>
<comment type="similarity">
    <text evidence="10 12">Belongs to the EPSP synthase family. MurA subfamily.</text>
</comment>
<dbReference type="NCBIfam" id="NF006873">
    <property type="entry name" value="PRK09369.1"/>
    <property type="match status" value="1"/>
</dbReference>
<evidence type="ECO:0000259" key="13">
    <source>
        <dbReference type="Pfam" id="PF00275"/>
    </source>
</evidence>
<dbReference type="InterPro" id="IPR036968">
    <property type="entry name" value="Enolpyruvate_Tfrase_sf"/>
</dbReference>
<accession>A0A1F5XIN6</accession>
<evidence type="ECO:0000256" key="2">
    <source>
        <dbReference type="ARBA" id="ARBA00004752"/>
    </source>
</evidence>
<feature type="binding site" evidence="12">
    <location>
        <begin position="22"/>
        <end position="23"/>
    </location>
    <ligand>
        <name>phosphoenolpyruvate</name>
        <dbReference type="ChEBI" id="CHEBI:58702"/>
    </ligand>
</feature>
<dbReference type="InterPro" id="IPR013792">
    <property type="entry name" value="RNA3'P_cycl/enolpyr_Trfase_a/b"/>
</dbReference>
<evidence type="ECO:0000256" key="5">
    <source>
        <dbReference type="ARBA" id="ARBA00022679"/>
    </source>
</evidence>
<dbReference type="Gene3D" id="3.65.10.10">
    <property type="entry name" value="Enolpyruvate transferase domain"/>
    <property type="match status" value="2"/>
</dbReference>
<sequence length="431" mass="46408">MAKFLVEGGSQLNGEICLSGSKNAATKMMVASLLTDDECVLENFPEIGDTAITSELLLGIGSKIATSKNVCRIKTADISRNQILSLTRKNRIPILVLGPLLARTGKAEVPILGGDKIGPRPVDIHLSALGSLGAKIEASSSGYRAEAPGGLHGAKISFRYPSVGATENTILAAVLAKGRTIVENAAVEPEIIDLIKMLQKMGAIIELGTHRTIYIDGVQKLHGTKHKIMPDRNEAASFACLAAASGGRVRVNGISQDHLITFLNAIRRIGGQYLVEEGGIIFWRDAELMPAEIETDAHPGFMTDWQQPFAVLLTAANGISFIHETVYEDRFGYAGDLNLMGANIKILTKCIGELNCRFAGKNFYHSAIIEGSRKLKAQNLKVRDIRAGMAHLIAALVAEGTSEIDGAEEIDRGYENIDERLRSIGAKIKRV</sequence>
<reference evidence="14 15" key="1">
    <citation type="journal article" date="2016" name="Nat. Commun.">
        <title>Thousands of microbial genomes shed light on interconnected biogeochemical processes in an aquifer system.</title>
        <authorList>
            <person name="Anantharaman K."/>
            <person name="Brown C.T."/>
            <person name="Hug L.A."/>
            <person name="Sharon I."/>
            <person name="Castelle C.J."/>
            <person name="Probst A.J."/>
            <person name="Thomas B.C."/>
            <person name="Singh A."/>
            <person name="Wilkins M.J."/>
            <person name="Karaoz U."/>
            <person name="Brodie E.L."/>
            <person name="Williams K.H."/>
            <person name="Hubbard S.S."/>
            <person name="Banfield J.F."/>
        </authorList>
    </citation>
    <scope>NUCLEOTIDE SEQUENCE [LARGE SCALE GENOMIC DNA]</scope>
</reference>
<gene>
    <name evidence="12" type="primary">murA</name>
    <name evidence="14" type="ORF">A3B19_03945</name>
</gene>
<keyword evidence="6 12" id="KW-0133">Cell shape</keyword>
<dbReference type="NCBIfam" id="TIGR01072">
    <property type="entry name" value="murA"/>
    <property type="match status" value="1"/>
</dbReference>
<dbReference type="Proteomes" id="UP000177346">
    <property type="component" value="Unassembled WGS sequence"/>
</dbReference>
<dbReference type="EMBL" id="MFIF01000006">
    <property type="protein sequence ID" value="OGF87341.1"/>
    <property type="molecule type" value="Genomic_DNA"/>
</dbReference>
<dbReference type="PANTHER" id="PTHR43783">
    <property type="entry name" value="UDP-N-ACETYLGLUCOSAMINE 1-CARBOXYVINYLTRANSFERASE"/>
    <property type="match status" value="1"/>
</dbReference>
<dbReference type="GO" id="GO:0008360">
    <property type="term" value="P:regulation of cell shape"/>
    <property type="evidence" value="ECO:0007669"/>
    <property type="project" value="UniProtKB-KW"/>
</dbReference>
<dbReference type="Pfam" id="PF00275">
    <property type="entry name" value="EPSP_synthase"/>
    <property type="match status" value="1"/>
</dbReference>
<feature type="binding site" evidence="12">
    <location>
        <position position="91"/>
    </location>
    <ligand>
        <name>UDP-N-acetyl-alpha-D-glucosamine</name>
        <dbReference type="ChEBI" id="CHEBI:57705"/>
    </ligand>
</feature>
<dbReference type="GO" id="GO:0051301">
    <property type="term" value="P:cell division"/>
    <property type="evidence" value="ECO:0007669"/>
    <property type="project" value="UniProtKB-KW"/>
</dbReference>
<evidence type="ECO:0000256" key="11">
    <source>
        <dbReference type="ARBA" id="ARBA00047527"/>
    </source>
</evidence>
<evidence type="ECO:0000256" key="1">
    <source>
        <dbReference type="ARBA" id="ARBA00004496"/>
    </source>
</evidence>
<dbReference type="InterPro" id="IPR050068">
    <property type="entry name" value="MurA_subfamily"/>
</dbReference>
<proteinExistence type="inferred from homology"/>
<dbReference type="GO" id="GO:0008760">
    <property type="term" value="F:UDP-N-acetylglucosamine 1-carboxyvinyltransferase activity"/>
    <property type="evidence" value="ECO:0007669"/>
    <property type="project" value="UniProtKB-UniRule"/>
</dbReference>
<evidence type="ECO:0000256" key="3">
    <source>
        <dbReference type="ARBA" id="ARBA00022490"/>
    </source>
</evidence>
<protein>
    <recommendedName>
        <fullName evidence="12">UDP-N-acetylglucosamine 1-carboxyvinyltransferase</fullName>
        <ecNumber evidence="12">2.5.1.7</ecNumber>
    </recommendedName>
    <alternativeName>
        <fullName evidence="12">Enoylpyruvate transferase</fullName>
    </alternativeName>
    <alternativeName>
        <fullName evidence="12">UDP-N-acetylglucosamine enolpyruvyl transferase</fullName>
        <shortName evidence="12">EPT</shortName>
    </alternativeName>
</protein>
<evidence type="ECO:0000256" key="4">
    <source>
        <dbReference type="ARBA" id="ARBA00022618"/>
    </source>
</evidence>
<comment type="pathway">
    <text evidence="2 12">Cell wall biogenesis; peptidoglycan biosynthesis.</text>
</comment>
<evidence type="ECO:0000313" key="15">
    <source>
        <dbReference type="Proteomes" id="UP000177346"/>
    </source>
</evidence>
<name>A0A1F5XIN6_9BACT</name>
<comment type="catalytic activity">
    <reaction evidence="11 12">
        <text>phosphoenolpyruvate + UDP-N-acetyl-alpha-D-glucosamine = UDP-N-acetyl-3-O-(1-carboxyvinyl)-alpha-D-glucosamine + phosphate</text>
        <dbReference type="Rhea" id="RHEA:18681"/>
        <dbReference type="ChEBI" id="CHEBI:43474"/>
        <dbReference type="ChEBI" id="CHEBI:57705"/>
        <dbReference type="ChEBI" id="CHEBI:58702"/>
        <dbReference type="ChEBI" id="CHEBI:68483"/>
        <dbReference type="EC" id="2.5.1.7"/>
    </reaction>
</comment>
<dbReference type="GO" id="GO:0019277">
    <property type="term" value="P:UDP-N-acetylgalactosamine biosynthetic process"/>
    <property type="evidence" value="ECO:0007669"/>
    <property type="project" value="InterPro"/>
</dbReference>
<dbReference type="GO" id="GO:0005737">
    <property type="term" value="C:cytoplasm"/>
    <property type="evidence" value="ECO:0007669"/>
    <property type="project" value="UniProtKB-SubCell"/>
</dbReference>
<keyword evidence="4 12" id="KW-0132">Cell division</keyword>
<evidence type="ECO:0000256" key="8">
    <source>
        <dbReference type="ARBA" id="ARBA00023306"/>
    </source>
</evidence>
<keyword evidence="5 12" id="KW-0808">Transferase</keyword>
<comment type="caution">
    <text evidence="14">The sequence shown here is derived from an EMBL/GenBank/DDBJ whole genome shotgun (WGS) entry which is preliminary data.</text>
</comment>
<keyword evidence="9 12" id="KW-0961">Cell wall biogenesis/degradation</keyword>
<dbReference type="AlphaFoldDB" id="A0A1F5XIN6"/>
<keyword evidence="3 12" id="KW-0963">Cytoplasm</keyword>
<evidence type="ECO:0000256" key="7">
    <source>
        <dbReference type="ARBA" id="ARBA00022984"/>
    </source>
</evidence>
<dbReference type="PANTHER" id="PTHR43783:SF1">
    <property type="entry name" value="UDP-N-ACETYLGLUCOSAMINE 1-CARBOXYVINYLTRANSFERASE"/>
    <property type="match status" value="1"/>
</dbReference>
<keyword evidence="7 12" id="KW-0573">Peptidoglycan synthesis</keyword>
<dbReference type="SUPFAM" id="SSF55205">
    <property type="entry name" value="EPT/RTPC-like"/>
    <property type="match status" value="1"/>
</dbReference>
<keyword evidence="8 12" id="KW-0131">Cell cycle</keyword>
<comment type="function">
    <text evidence="12">Cell wall formation. Adds enolpyruvyl to UDP-N-acetylglucosamine.</text>
</comment>
<comment type="subcellular location">
    <subcellularLocation>
        <location evidence="1 12">Cytoplasm</location>
    </subcellularLocation>
</comment>
<evidence type="ECO:0000313" key="14">
    <source>
        <dbReference type="EMBL" id="OGF87341.1"/>
    </source>
</evidence>
<dbReference type="InterPro" id="IPR001986">
    <property type="entry name" value="Enolpyruvate_Tfrase_dom"/>
</dbReference>
<evidence type="ECO:0000256" key="6">
    <source>
        <dbReference type="ARBA" id="ARBA00022960"/>
    </source>
</evidence>
<organism evidence="14 15">
    <name type="scientific">Candidatus Giovannonibacteria bacterium RIFCSPLOWO2_01_FULL_46_32</name>
    <dbReference type="NCBI Taxonomy" id="1798353"/>
    <lineage>
        <taxon>Bacteria</taxon>
        <taxon>Candidatus Giovannoniibacteriota</taxon>
    </lineage>
</organism>
<dbReference type="GO" id="GO:0071555">
    <property type="term" value="P:cell wall organization"/>
    <property type="evidence" value="ECO:0007669"/>
    <property type="project" value="UniProtKB-KW"/>
</dbReference>
<evidence type="ECO:0000256" key="12">
    <source>
        <dbReference type="HAMAP-Rule" id="MF_00111"/>
    </source>
</evidence>
<feature type="domain" description="Enolpyruvate transferase" evidence="13">
    <location>
        <begin position="6"/>
        <end position="421"/>
    </location>
</feature>
<dbReference type="InterPro" id="IPR005750">
    <property type="entry name" value="UDP_GlcNAc_COvinyl_MurA"/>
</dbReference>
<dbReference type="CDD" id="cd01555">
    <property type="entry name" value="UdpNAET"/>
    <property type="match status" value="1"/>
</dbReference>
<feature type="binding site" evidence="12">
    <location>
        <position position="304"/>
    </location>
    <ligand>
        <name>UDP-N-acetyl-alpha-D-glucosamine</name>
        <dbReference type="ChEBI" id="CHEBI:57705"/>
    </ligand>
</feature>
<dbReference type="UniPathway" id="UPA00219"/>